<dbReference type="AlphaFoldDB" id="A0A8J5VID5"/>
<name>A0A8J5VID5_ZIZPA</name>
<dbReference type="EMBL" id="JAAALK010000289">
    <property type="protein sequence ID" value="KAG8048483.1"/>
    <property type="molecule type" value="Genomic_DNA"/>
</dbReference>
<protein>
    <submittedName>
        <fullName evidence="1">Uncharacterized protein</fullName>
    </submittedName>
</protein>
<organism evidence="1 2">
    <name type="scientific">Zizania palustris</name>
    <name type="common">Northern wild rice</name>
    <dbReference type="NCBI Taxonomy" id="103762"/>
    <lineage>
        <taxon>Eukaryota</taxon>
        <taxon>Viridiplantae</taxon>
        <taxon>Streptophyta</taxon>
        <taxon>Embryophyta</taxon>
        <taxon>Tracheophyta</taxon>
        <taxon>Spermatophyta</taxon>
        <taxon>Magnoliopsida</taxon>
        <taxon>Liliopsida</taxon>
        <taxon>Poales</taxon>
        <taxon>Poaceae</taxon>
        <taxon>BOP clade</taxon>
        <taxon>Oryzoideae</taxon>
        <taxon>Oryzeae</taxon>
        <taxon>Zizaniinae</taxon>
        <taxon>Zizania</taxon>
    </lineage>
</organism>
<dbReference type="OrthoDB" id="1925325at2759"/>
<comment type="caution">
    <text evidence="1">The sequence shown here is derived from an EMBL/GenBank/DDBJ whole genome shotgun (WGS) entry which is preliminary data.</text>
</comment>
<dbReference type="Proteomes" id="UP000729402">
    <property type="component" value="Unassembled WGS sequence"/>
</dbReference>
<reference evidence="1" key="2">
    <citation type="submission" date="2021-02" db="EMBL/GenBank/DDBJ databases">
        <authorList>
            <person name="Kimball J.A."/>
            <person name="Haas M.W."/>
            <person name="Macchietto M."/>
            <person name="Kono T."/>
            <person name="Duquette J."/>
            <person name="Shao M."/>
        </authorList>
    </citation>
    <scope>NUCLEOTIDE SEQUENCE</scope>
    <source>
        <tissue evidence="1">Fresh leaf tissue</tissue>
    </source>
</reference>
<dbReference type="PANTHER" id="PTHR34280">
    <property type="entry name" value="OS01G0920100 PROTEIN"/>
    <property type="match status" value="1"/>
</dbReference>
<sequence length="208" mass="23029">MFMVDLANWQSSRRGGMKLIRRVKGSKAKRGSSVGLQPREKFAANLEGGAGSNNRQVVPESPDDIPFGAAGRAGSREEVFFEAYPWFESDREDEFFSVHGDVTPAISFRTASSSSNQAAAPPGPCKLQTLGSILRSEAMKRQQPQQHPLPSPPQVKLADLLCERQESFVYDHYVGFSISRNSSLAGEQEVRQCCIPSFVSYTGRRRRT</sequence>
<dbReference type="PANTHER" id="PTHR34280:SF1">
    <property type="entry name" value="EXPRESSED PROTEIN"/>
    <property type="match status" value="1"/>
</dbReference>
<keyword evidence="2" id="KW-1185">Reference proteome</keyword>
<dbReference type="InterPro" id="IPR038947">
    <property type="entry name" value="At3g27210-like"/>
</dbReference>
<proteinExistence type="predicted"/>
<evidence type="ECO:0000313" key="1">
    <source>
        <dbReference type="EMBL" id="KAG8048483.1"/>
    </source>
</evidence>
<evidence type="ECO:0000313" key="2">
    <source>
        <dbReference type="Proteomes" id="UP000729402"/>
    </source>
</evidence>
<gene>
    <name evidence="1" type="ORF">GUJ93_ZPchr0009g1249</name>
</gene>
<accession>A0A8J5VID5</accession>
<reference evidence="1" key="1">
    <citation type="journal article" date="2021" name="bioRxiv">
        <title>Whole Genome Assembly and Annotation of Northern Wild Rice, Zizania palustris L., Supports a Whole Genome Duplication in the Zizania Genus.</title>
        <authorList>
            <person name="Haas M."/>
            <person name="Kono T."/>
            <person name="Macchietto M."/>
            <person name="Millas R."/>
            <person name="McGilp L."/>
            <person name="Shao M."/>
            <person name="Duquette J."/>
            <person name="Hirsch C.N."/>
            <person name="Kimball J."/>
        </authorList>
    </citation>
    <scope>NUCLEOTIDE SEQUENCE</scope>
    <source>
        <tissue evidence="1">Fresh leaf tissue</tissue>
    </source>
</reference>